<dbReference type="KEGG" id="pdio:PDMSB3_2227"/>
<proteinExistence type="predicted"/>
<reference evidence="1 2" key="1">
    <citation type="submission" date="2019-08" db="EMBL/GenBank/DDBJ databases">
        <authorList>
            <person name="Herpell B J."/>
        </authorList>
    </citation>
    <scope>NUCLEOTIDE SEQUENCE [LARGE SCALE GENOMIC DNA]</scope>
    <source>
        <strain evidence="2">Msb3</strain>
    </source>
</reference>
<accession>A0A5Q4Z6Q7</accession>
<organism evidence="1 2">
    <name type="scientific">Paraburkholderia dioscoreae</name>
    <dbReference type="NCBI Taxonomy" id="2604047"/>
    <lineage>
        <taxon>Bacteria</taxon>
        <taxon>Pseudomonadati</taxon>
        <taxon>Pseudomonadota</taxon>
        <taxon>Betaproteobacteria</taxon>
        <taxon>Burkholderiales</taxon>
        <taxon>Burkholderiaceae</taxon>
        <taxon>Paraburkholderia</taxon>
    </lineage>
</organism>
<dbReference type="AlphaFoldDB" id="A0A5Q4Z6Q7"/>
<gene>
    <name evidence="1" type="ORF">PDMSB3_2227</name>
</gene>
<dbReference type="EMBL" id="LR699553">
    <property type="protein sequence ID" value="VVD28683.1"/>
    <property type="molecule type" value="Genomic_DNA"/>
</dbReference>
<protein>
    <submittedName>
        <fullName evidence="1">Uncharacterized protein</fullName>
    </submittedName>
</protein>
<keyword evidence="2" id="KW-1185">Reference proteome</keyword>
<dbReference type="Proteomes" id="UP000325811">
    <property type="component" value="Chromosome I"/>
</dbReference>
<evidence type="ECO:0000313" key="2">
    <source>
        <dbReference type="Proteomes" id="UP000325811"/>
    </source>
</evidence>
<name>A0A5Q4Z6Q7_9BURK</name>
<evidence type="ECO:0000313" key="1">
    <source>
        <dbReference type="EMBL" id="VVD28683.1"/>
    </source>
</evidence>
<sequence>MDACYEWLKGLLREAVSSAGSNGWIASKRAHKLAQSAYWPALSGEAVQTMHWIQSLRISIICTATLASTASAPSVSRIVDHTISLLPCSLSSLPD</sequence>